<dbReference type="AlphaFoldDB" id="A0A016V8T5"/>
<dbReference type="EMBL" id="JARK01001351">
    <property type="protein sequence ID" value="EYC23427.1"/>
    <property type="molecule type" value="Genomic_DNA"/>
</dbReference>
<name>A0A016V8T5_9BILA</name>
<protein>
    <submittedName>
        <fullName evidence="1">Uncharacterized protein</fullName>
    </submittedName>
</protein>
<reference evidence="2" key="1">
    <citation type="journal article" date="2015" name="Nat. Genet.">
        <title>The genome and transcriptome of the zoonotic hookworm Ancylostoma ceylanicum identify infection-specific gene families.</title>
        <authorList>
            <person name="Schwarz E.M."/>
            <person name="Hu Y."/>
            <person name="Antoshechkin I."/>
            <person name="Miller M.M."/>
            <person name="Sternberg P.W."/>
            <person name="Aroian R.V."/>
        </authorList>
    </citation>
    <scope>NUCLEOTIDE SEQUENCE</scope>
    <source>
        <strain evidence="2">HY135</strain>
    </source>
</reference>
<evidence type="ECO:0000313" key="2">
    <source>
        <dbReference type="Proteomes" id="UP000024635"/>
    </source>
</evidence>
<sequence>MTERILKAVCQVVLGIKVYKESDSSRRADSNDVLGIRKKVVKNPTSKAKCDLDMDEFPRPQTRRER</sequence>
<evidence type="ECO:0000313" key="1">
    <source>
        <dbReference type="EMBL" id="EYC23427.1"/>
    </source>
</evidence>
<organism evidence="1 2">
    <name type="scientific">Ancylostoma ceylanicum</name>
    <dbReference type="NCBI Taxonomy" id="53326"/>
    <lineage>
        <taxon>Eukaryota</taxon>
        <taxon>Metazoa</taxon>
        <taxon>Ecdysozoa</taxon>
        <taxon>Nematoda</taxon>
        <taxon>Chromadorea</taxon>
        <taxon>Rhabditida</taxon>
        <taxon>Rhabditina</taxon>
        <taxon>Rhabditomorpha</taxon>
        <taxon>Strongyloidea</taxon>
        <taxon>Ancylostomatidae</taxon>
        <taxon>Ancylostomatinae</taxon>
        <taxon>Ancylostoma</taxon>
    </lineage>
</organism>
<proteinExistence type="predicted"/>
<comment type="caution">
    <text evidence="1">The sequence shown here is derived from an EMBL/GenBank/DDBJ whole genome shotgun (WGS) entry which is preliminary data.</text>
</comment>
<gene>
    <name evidence="1" type="primary">Acey_s0015.g2643</name>
    <name evidence="1" type="ORF">Y032_0015g2643</name>
</gene>
<accession>A0A016V8T5</accession>
<keyword evidence="2" id="KW-1185">Reference proteome</keyword>
<dbReference type="Proteomes" id="UP000024635">
    <property type="component" value="Unassembled WGS sequence"/>
</dbReference>